<proteinExistence type="predicted"/>
<protein>
    <submittedName>
        <fullName evidence="2">Uncharacterized protein</fullName>
    </submittedName>
</protein>
<feature type="compositionally biased region" description="Polar residues" evidence="1">
    <location>
        <begin position="18"/>
        <end position="28"/>
    </location>
</feature>
<organism evidence="2 3">
    <name type="scientific">Anguilla anguilla</name>
    <name type="common">European freshwater eel</name>
    <name type="synonym">Muraena anguilla</name>
    <dbReference type="NCBI Taxonomy" id="7936"/>
    <lineage>
        <taxon>Eukaryota</taxon>
        <taxon>Metazoa</taxon>
        <taxon>Chordata</taxon>
        <taxon>Craniata</taxon>
        <taxon>Vertebrata</taxon>
        <taxon>Euteleostomi</taxon>
        <taxon>Actinopterygii</taxon>
        <taxon>Neopterygii</taxon>
        <taxon>Teleostei</taxon>
        <taxon>Anguilliformes</taxon>
        <taxon>Anguillidae</taxon>
        <taxon>Anguilla</taxon>
    </lineage>
</organism>
<dbReference type="Proteomes" id="UP001044222">
    <property type="component" value="Chromosome 15"/>
</dbReference>
<keyword evidence="3" id="KW-1185">Reference proteome</keyword>
<feature type="compositionally biased region" description="Basic and acidic residues" evidence="1">
    <location>
        <begin position="31"/>
        <end position="53"/>
    </location>
</feature>
<evidence type="ECO:0000313" key="3">
    <source>
        <dbReference type="Proteomes" id="UP001044222"/>
    </source>
</evidence>
<evidence type="ECO:0000313" key="2">
    <source>
        <dbReference type="EMBL" id="KAG5834110.1"/>
    </source>
</evidence>
<evidence type="ECO:0000256" key="1">
    <source>
        <dbReference type="SAM" id="MobiDB-lite"/>
    </source>
</evidence>
<accession>A0A9D3LN97</accession>
<dbReference type="EMBL" id="JAFIRN010000015">
    <property type="protein sequence ID" value="KAG5834110.1"/>
    <property type="molecule type" value="Genomic_DNA"/>
</dbReference>
<feature type="region of interest" description="Disordered" evidence="1">
    <location>
        <begin position="1"/>
        <end position="55"/>
    </location>
</feature>
<dbReference type="AlphaFoldDB" id="A0A9D3LN97"/>
<reference evidence="2" key="1">
    <citation type="submission" date="2021-01" db="EMBL/GenBank/DDBJ databases">
        <title>A chromosome-scale assembly of European eel, Anguilla anguilla.</title>
        <authorList>
            <person name="Henkel C."/>
            <person name="Jong-Raadsen S.A."/>
            <person name="Dufour S."/>
            <person name="Weltzien F.-A."/>
            <person name="Palstra A.P."/>
            <person name="Pelster B."/>
            <person name="Spaink H.P."/>
            <person name="Van Den Thillart G.E."/>
            <person name="Jansen H."/>
            <person name="Zahm M."/>
            <person name="Klopp C."/>
            <person name="Cedric C."/>
            <person name="Louis A."/>
            <person name="Berthelot C."/>
            <person name="Parey E."/>
            <person name="Roest Crollius H."/>
            <person name="Montfort J."/>
            <person name="Robinson-Rechavi M."/>
            <person name="Bucao C."/>
            <person name="Bouchez O."/>
            <person name="Gislard M."/>
            <person name="Lluch J."/>
            <person name="Milhes M."/>
            <person name="Lampietro C."/>
            <person name="Lopez Roques C."/>
            <person name="Donnadieu C."/>
            <person name="Braasch I."/>
            <person name="Desvignes T."/>
            <person name="Postlethwait J."/>
            <person name="Bobe J."/>
            <person name="Guiguen Y."/>
            <person name="Dirks R."/>
        </authorList>
    </citation>
    <scope>NUCLEOTIDE SEQUENCE</scope>
    <source>
        <strain evidence="2">Tag_6206</strain>
        <tissue evidence="2">Liver</tissue>
    </source>
</reference>
<comment type="caution">
    <text evidence="2">The sequence shown here is derived from an EMBL/GenBank/DDBJ whole genome shotgun (WGS) entry which is preliminary data.</text>
</comment>
<feature type="compositionally biased region" description="Basic and acidic residues" evidence="1">
    <location>
        <begin position="1"/>
        <end position="17"/>
    </location>
</feature>
<sequence>MTPRKLYTEDLRRDSKSSRFPVTRSRNAGSRLEDRDSTRPVSSEKEGERERGLKIRQPSPFKSLGLVKGSAVIMYRGVQTHRETEGWRSSVDVRLWGSSDFPSPGRDKHFGKIAAILRFSRYSDFTCILHVF</sequence>
<gene>
    <name evidence="2" type="ORF">ANANG_G00257800</name>
</gene>
<name>A0A9D3LN97_ANGAN</name>